<sequence>MAMNDSIEFHRCFCYDNISNGTIMEIKMNCSLLLLNPDADDADKHVERQQLQTTSSDKAVEDCILDLLGKHCADCRVRGFNGYNDQPVLCYLLSCSSYNSYSIDGIYKNRNAFIIFL</sequence>
<gene>
    <name evidence="1" type="ORF">ASTO00021_LOCUS11192</name>
</gene>
<dbReference type="AlphaFoldDB" id="A0A7S3PJ71"/>
<evidence type="ECO:0000313" key="1">
    <source>
        <dbReference type="EMBL" id="CAE0441061.1"/>
    </source>
</evidence>
<proteinExistence type="predicted"/>
<reference evidence="1" key="1">
    <citation type="submission" date="2021-01" db="EMBL/GenBank/DDBJ databases">
        <authorList>
            <person name="Corre E."/>
            <person name="Pelletier E."/>
            <person name="Niang G."/>
            <person name="Scheremetjew M."/>
            <person name="Finn R."/>
            <person name="Kale V."/>
            <person name="Holt S."/>
            <person name="Cochrane G."/>
            <person name="Meng A."/>
            <person name="Brown T."/>
            <person name="Cohen L."/>
        </authorList>
    </citation>
    <scope>NUCLEOTIDE SEQUENCE</scope>
    <source>
        <strain evidence="1">GSBS06</strain>
    </source>
</reference>
<accession>A0A7S3PJ71</accession>
<name>A0A7S3PJ71_9STRA</name>
<protein>
    <submittedName>
        <fullName evidence="1">Uncharacterized protein</fullName>
    </submittedName>
</protein>
<organism evidence="1">
    <name type="scientific">Aplanochytrium stocchinoi</name>
    <dbReference type="NCBI Taxonomy" id="215587"/>
    <lineage>
        <taxon>Eukaryota</taxon>
        <taxon>Sar</taxon>
        <taxon>Stramenopiles</taxon>
        <taxon>Bigyra</taxon>
        <taxon>Labyrinthulomycetes</taxon>
        <taxon>Thraustochytrida</taxon>
        <taxon>Thraustochytriidae</taxon>
        <taxon>Aplanochytrium</taxon>
    </lineage>
</organism>
<dbReference type="EMBL" id="HBIN01014761">
    <property type="protein sequence ID" value="CAE0441061.1"/>
    <property type="molecule type" value="Transcribed_RNA"/>
</dbReference>